<keyword evidence="4 10" id="KW-0479">Metal-binding</keyword>
<dbReference type="InterPro" id="IPR059000">
    <property type="entry name" value="ATPase_P-type_domA"/>
</dbReference>
<dbReference type="GO" id="GO:0055070">
    <property type="term" value="P:copper ion homeostasis"/>
    <property type="evidence" value="ECO:0007669"/>
    <property type="project" value="TreeGrafter"/>
</dbReference>
<evidence type="ECO:0000256" key="7">
    <source>
        <dbReference type="ARBA" id="ARBA00022967"/>
    </source>
</evidence>
<dbReference type="GO" id="GO:0012505">
    <property type="term" value="C:endomembrane system"/>
    <property type="evidence" value="ECO:0007669"/>
    <property type="project" value="UniProtKB-SubCell"/>
</dbReference>
<evidence type="ECO:0000256" key="9">
    <source>
        <dbReference type="ARBA" id="ARBA00023136"/>
    </source>
</evidence>
<gene>
    <name evidence="12" type="ORF">B0682_00035</name>
</gene>
<evidence type="ECO:0000256" key="3">
    <source>
        <dbReference type="ARBA" id="ARBA00022692"/>
    </source>
</evidence>
<feature type="transmembrane region" description="Helical" evidence="10">
    <location>
        <begin position="159"/>
        <end position="181"/>
    </location>
</feature>
<feature type="transmembrane region" description="Helical" evidence="10">
    <location>
        <begin position="687"/>
        <end position="706"/>
    </location>
</feature>
<dbReference type="InterPro" id="IPR017969">
    <property type="entry name" value="Heavy-metal-associated_CS"/>
</dbReference>
<dbReference type="InterPro" id="IPR006121">
    <property type="entry name" value="HMA_dom"/>
</dbReference>
<dbReference type="EMBL" id="MUYT01000001">
    <property type="protein sequence ID" value="OOS22870.1"/>
    <property type="molecule type" value="Genomic_DNA"/>
</dbReference>
<dbReference type="Pfam" id="PF00403">
    <property type="entry name" value="HMA"/>
    <property type="match status" value="1"/>
</dbReference>
<evidence type="ECO:0000256" key="6">
    <source>
        <dbReference type="ARBA" id="ARBA00022840"/>
    </source>
</evidence>
<dbReference type="PRINTS" id="PR00119">
    <property type="entry name" value="CATATPASE"/>
</dbReference>
<evidence type="ECO:0000313" key="12">
    <source>
        <dbReference type="EMBL" id="OOS22870.1"/>
    </source>
</evidence>
<feature type="transmembrane region" description="Helical" evidence="10">
    <location>
        <begin position="99"/>
        <end position="122"/>
    </location>
</feature>
<dbReference type="Gene3D" id="2.70.150.10">
    <property type="entry name" value="Calcium-transporting ATPase, cytoplasmic transduction domain A"/>
    <property type="match status" value="1"/>
</dbReference>
<keyword evidence="5 10" id="KW-0547">Nucleotide-binding</keyword>
<evidence type="ECO:0000256" key="10">
    <source>
        <dbReference type="RuleBase" id="RU362081"/>
    </source>
</evidence>
<reference evidence="12 13" key="1">
    <citation type="submission" date="2017-02" db="EMBL/GenBank/DDBJ databases">
        <title>Draft genome sequence of Moraxella lincolnii CCUG 9405T type strain.</title>
        <authorList>
            <person name="Salva-Serra F."/>
            <person name="Engstrom-Jakobsson H."/>
            <person name="Thorell K."/>
            <person name="Jaen-Luchoro D."/>
            <person name="Gonzales-Siles L."/>
            <person name="Karlsson R."/>
            <person name="Yazdan S."/>
            <person name="Boulund F."/>
            <person name="Johnning A."/>
            <person name="Engstrand L."/>
            <person name="Kristiansson E."/>
            <person name="Moore E."/>
        </authorList>
    </citation>
    <scope>NUCLEOTIDE SEQUENCE [LARGE SCALE GENOMIC DNA]</scope>
    <source>
        <strain evidence="12 13">CCUG 9405</strain>
    </source>
</reference>
<dbReference type="InterPro" id="IPR023298">
    <property type="entry name" value="ATPase_P-typ_TM_dom_sf"/>
</dbReference>
<evidence type="ECO:0000256" key="2">
    <source>
        <dbReference type="ARBA" id="ARBA00006024"/>
    </source>
</evidence>
<evidence type="ECO:0000256" key="1">
    <source>
        <dbReference type="ARBA" id="ARBA00004127"/>
    </source>
</evidence>
<dbReference type="InterPro" id="IPR001757">
    <property type="entry name" value="P_typ_ATPase"/>
</dbReference>
<comment type="similarity">
    <text evidence="2 10">Belongs to the cation transport ATPase (P-type) (TC 3.A.3) family. Type IB subfamily.</text>
</comment>
<keyword evidence="13" id="KW-1185">Reference proteome</keyword>
<feature type="transmembrane region" description="Helical" evidence="10">
    <location>
        <begin position="350"/>
        <end position="372"/>
    </location>
</feature>
<keyword evidence="10" id="KW-1003">Cell membrane</keyword>
<keyword evidence="6 10" id="KW-0067">ATP-binding</keyword>
<dbReference type="NCBIfam" id="TIGR01494">
    <property type="entry name" value="ATPase_P-type"/>
    <property type="match status" value="1"/>
</dbReference>
<dbReference type="STRING" id="90241.B0682_00035"/>
<comment type="caution">
    <text evidence="12">The sequence shown here is derived from an EMBL/GenBank/DDBJ whole genome shotgun (WGS) entry which is preliminary data.</text>
</comment>
<dbReference type="PANTHER" id="PTHR43520:SF8">
    <property type="entry name" value="P-TYPE CU(+) TRANSPORTER"/>
    <property type="match status" value="1"/>
</dbReference>
<dbReference type="GO" id="GO:0016887">
    <property type="term" value="F:ATP hydrolysis activity"/>
    <property type="evidence" value="ECO:0007669"/>
    <property type="project" value="InterPro"/>
</dbReference>
<keyword evidence="7" id="KW-1278">Translocase</keyword>
<evidence type="ECO:0000256" key="8">
    <source>
        <dbReference type="ARBA" id="ARBA00022989"/>
    </source>
</evidence>
<evidence type="ECO:0000256" key="5">
    <source>
        <dbReference type="ARBA" id="ARBA00022741"/>
    </source>
</evidence>
<dbReference type="PROSITE" id="PS50846">
    <property type="entry name" value="HMA_2"/>
    <property type="match status" value="1"/>
</dbReference>
<dbReference type="CDD" id="cd00371">
    <property type="entry name" value="HMA"/>
    <property type="match status" value="1"/>
</dbReference>
<dbReference type="Gene3D" id="3.30.70.100">
    <property type="match status" value="1"/>
</dbReference>
<proteinExistence type="inferred from homology"/>
<feature type="domain" description="HMA" evidence="11">
    <location>
        <begin position="1"/>
        <end position="67"/>
    </location>
</feature>
<name>A0A1T0CKJ4_9GAMM</name>
<feature type="transmembrane region" description="Helical" evidence="10">
    <location>
        <begin position="128"/>
        <end position="147"/>
    </location>
</feature>
<dbReference type="PROSITE" id="PS01047">
    <property type="entry name" value="HMA_1"/>
    <property type="match status" value="1"/>
</dbReference>
<feature type="transmembrane region" description="Helical" evidence="10">
    <location>
        <begin position="712"/>
        <end position="731"/>
    </location>
</feature>
<dbReference type="SUPFAM" id="SSF81665">
    <property type="entry name" value="Calcium ATPase, transmembrane domain M"/>
    <property type="match status" value="1"/>
</dbReference>
<dbReference type="GO" id="GO:0043682">
    <property type="term" value="F:P-type divalent copper transporter activity"/>
    <property type="evidence" value="ECO:0007669"/>
    <property type="project" value="TreeGrafter"/>
</dbReference>
<dbReference type="InterPro" id="IPR036412">
    <property type="entry name" value="HAD-like_sf"/>
</dbReference>
<dbReference type="GO" id="GO:0005524">
    <property type="term" value="F:ATP binding"/>
    <property type="evidence" value="ECO:0007669"/>
    <property type="project" value="UniProtKB-UniRule"/>
</dbReference>
<organism evidence="12 13">
    <name type="scientific">Lwoffella lincolnii</name>
    <dbReference type="NCBI Taxonomy" id="90241"/>
    <lineage>
        <taxon>Bacteria</taxon>
        <taxon>Pseudomonadati</taxon>
        <taxon>Pseudomonadota</taxon>
        <taxon>Gammaproteobacteria</taxon>
        <taxon>Moraxellales</taxon>
        <taxon>Moraxellaceae</taxon>
        <taxon>Lwoffella</taxon>
    </lineage>
</organism>
<protein>
    <submittedName>
        <fullName evidence="12">Copper-translocating P-type ATPase</fullName>
    </submittedName>
</protein>
<dbReference type="Pfam" id="PF00702">
    <property type="entry name" value="Hydrolase"/>
    <property type="match status" value="1"/>
</dbReference>
<dbReference type="SUPFAM" id="SSF81653">
    <property type="entry name" value="Calcium ATPase, transduction domain A"/>
    <property type="match status" value="1"/>
</dbReference>
<dbReference type="PANTHER" id="PTHR43520">
    <property type="entry name" value="ATP7, ISOFORM B"/>
    <property type="match status" value="1"/>
</dbReference>
<evidence type="ECO:0000313" key="13">
    <source>
        <dbReference type="Proteomes" id="UP000191094"/>
    </source>
</evidence>
<dbReference type="SUPFAM" id="SSF56784">
    <property type="entry name" value="HAD-like"/>
    <property type="match status" value="1"/>
</dbReference>
<feature type="transmembrane region" description="Helical" evidence="10">
    <location>
        <begin position="384"/>
        <end position="411"/>
    </location>
</feature>
<dbReference type="InterPro" id="IPR008250">
    <property type="entry name" value="ATPase_P-typ_transduc_dom_A_sf"/>
</dbReference>
<feature type="transmembrane region" description="Helical" evidence="10">
    <location>
        <begin position="193"/>
        <end position="211"/>
    </location>
</feature>
<dbReference type="GO" id="GO:0005507">
    <property type="term" value="F:copper ion binding"/>
    <property type="evidence" value="ECO:0007669"/>
    <property type="project" value="TreeGrafter"/>
</dbReference>
<keyword evidence="8 10" id="KW-1133">Transmembrane helix</keyword>
<keyword evidence="3 10" id="KW-0812">Transmembrane</keyword>
<dbReference type="InterPro" id="IPR018303">
    <property type="entry name" value="ATPase_P-typ_P_site"/>
</dbReference>
<dbReference type="FunFam" id="3.30.70.100:FF:000001">
    <property type="entry name" value="ATPase copper transporting beta"/>
    <property type="match status" value="1"/>
</dbReference>
<dbReference type="Gene3D" id="3.40.50.1000">
    <property type="entry name" value="HAD superfamily/HAD-like"/>
    <property type="match status" value="1"/>
</dbReference>
<evidence type="ECO:0000256" key="4">
    <source>
        <dbReference type="ARBA" id="ARBA00022723"/>
    </source>
</evidence>
<dbReference type="InterPro" id="IPR027256">
    <property type="entry name" value="P-typ_ATPase_IB"/>
</dbReference>
<dbReference type="Gene3D" id="3.40.1110.10">
    <property type="entry name" value="Calcium-transporting ATPase, cytoplasmic domain N"/>
    <property type="match status" value="1"/>
</dbReference>
<accession>A0A1T0CKJ4</accession>
<dbReference type="PRINTS" id="PR00943">
    <property type="entry name" value="CUATPASE"/>
</dbReference>
<dbReference type="PROSITE" id="PS00154">
    <property type="entry name" value="ATPASE_E1_E2"/>
    <property type="match status" value="1"/>
</dbReference>
<dbReference type="Proteomes" id="UP000191094">
    <property type="component" value="Unassembled WGS sequence"/>
</dbReference>
<sequence>MRSQFVVQGMRCQNCAIRIEKSLNKKPMVKQASVNFASEMVTVEHTDPQLTDEHIIDWIHAIGYEARAYRLDHQLDHRLDRASDVDEADGIKNELPWRLILLLMCLLPFLWGMLGMLLAQGMSWMPPLWIQFVLASFVQFVLAVPFYKSAWSSIKENMANMDVLVVVGTLAIWGYSTVVWLAQLGVMNVGSVMGGHVYFEAGVMVIAFVRLGKYLENRTKSHTLNSINLLLSLTPTVVERRSDMGDFHEVALSDVQVGDVLRAKQSSRIAADGKVIEGNGYCDESHLTGESRQLNKQCGDDVLAGALVVNGSFLYKVMSLGSQTQLGDMIQALSEAQGSKAPMARMADKVAAVFVPMVILIALVTAVVTYHFTQSIETSLLHSVSVLVIACPCALGLATPAAIMAGMGLAAKYGVWFKDAKSLEQAGNINVVVMDKTGTLTVGKPKVVDKMLVSHQIEFKDVLQLVASLEAHTSHPLAVPLLALAKQYKLPLLPVHQVQVVAGQGIMGVIDGIGLIKVGSPELTGFEFPKQMPKVWQLASVVTVSADAYPLAAFALADKLKSDAAATVKALQHANIEVVMMSGDGKSVVSHMADELGILQAYAQMNPRQKAEKIANMQTQGQKITMVGDGVNDAAAMTQADASFAMAKATDIAQHSASAKLVGESLQHVFHAQQIAKQTLTNIKQNLFFAFIYNVIGIPLAAFGFLNPMIAAAAMALSSISVLLNALRLTYYQPTDVKD</sequence>
<dbReference type="Pfam" id="PF00122">
    <property type="entry name" value="E1-E2_ATPase"/>
    <property type="match status" value="1"/>
</dbReference>
<dbReference type="AlphaFoldDB" id="A0A1T0CKJ4"/>
<dbReference type="InterPro" id="IPR023214">
    <property type="entry name" value="HAD_sf"/>
</dbReference>
<comment type="subcellular location">
    <subcellularLocation>
        <location evidence="10">Cell membrane</location>
    </subcellularLocation>
    <subcellularLocation>
        <location evidence="1">Endomembrane system</location>
        <topology evidence="1">Multi-pass membrane protein</topology>
    </subcellularLocation>
</comment>
<dbReference type="InterPro" id="IPR036163">
    <property type="entry name" value="HMA_dom_sf"/>
</dbReference>
<dbReference type="InterPro" id="IPR023299">
    <property type="entry name" value="ATPase_P-typ_cyto_dom_N"/>
</dbReference>
<evidence type="ECO:0000259" key="11">
    <source>
        <dbReference type="PROSITE" id="PS50846"/>
    </source>
</evidence>
<dbReference type="NCBIfam" id="TIGR01511">
    <property type="entry name" value="ATPase-IB1_Cu"/>
    <property type="match status" value="1"/>
</dbReference>
<dbReference type="GO" id="GO:0005886">
    <property type="term" value="C:plasma membrane"/>
    <property type="evidence" value="ECO:0007669"/>
    <property type="project" value="UniProtKB-SubCell"/>
</dbReference>
<dbReference type="NCBIfam" id="TIGR01525">
    <property type="entry name" value="ATPase-IB_hvy"/>
    <property type="match status" value="1"/>
</dbReference>
<keyword evidence="9 10" id="KW-0472">Membrane</keyword>
<dbReference type="SUPFAM" id="SSF55008">
    <property type="entry name" value="HMA, heavy metal-associated domain"/>
    <property type="match status" value="1"/>
</dbReference>